<name>A0A4P9WDK5_9FUNG</name>
<organism evidence="3 4">
    <name type="scientific">Blyttiomyces helicus</name>
    <dbReference type="NCBI Taxonomy" id="388810"/>
    <lineage>
        <taxon>Eukaryota</taxon>
        <taxon>Fungi</taxon>
        <taxon>Fungi incertae sedis</taxon>
        <taxon>Chytridiomycota</taxon>
        <taxon>Chytridiomycota incertae sedis</taxon>
        <taxon>Chytridiomycetes</taxon>
        <taxon>Chytridiomycetes incertae sedis</taxon>
        <taxon>Blyttiomyces</taxon>
    </lineage>
</organism>
<keyword evidence="4" id="KW-1185">Reference proteome</keyword>
<dbReference type="EMBL" id="KZ995456">
    <property type="protein sequence ID" value="RKO90634.1"/>
    <property type="molecule type" value="Genomic_DNA"/>
</dbReference>
<protein>
    <submittedName>
        <fullName evidence="3">Uncharacterized protein</fullName>
    </submittedName>
</protein>
<evidence type="ECO:0000313" key="3">
    <source>
        <dbReference type="EMBL" id="RKO90634.1"/>
    </source>
</evidence>
<accession>A0A4P9WDK5</accession>
<feature type="transmembrane region" description="Helical" evidence="2">
    <location>
        <begin position="46"/>
        <end position="63"/>
    </location>
</feature>
<keyword evidence="2" id="KW-0812">Transmembrane</keyword>
<evidence type="ECO:0000313" key="4">
    <source>
        <dbReference type="Proteomes" id="UP000269721"/>
    </source>
</evidence>
<proteinExistence type="predicted"/>
<dbReference type="AlphaFoldDB" id="A0A4P9WDK5"/>
<feature type="region of interest" description="Disordered" evidence="1">
    <location>
        <begin position="129"/>
        <end position="151"/>
    </location>
</feature>
<keyword evidence="2" id="KW-0472">Membrane</keyword>
<evidence type="ECO:0000256" key="1">
    <source>
        <dbReference type="SAM" id="MobiDB-lite"/>
    </source>
</evidence>
<feature type="compositionally biased region" description="Polar residues" evidence="1">
    <location>
        <begin position="80"/>
        <end position="90"/>
    </location>
</feature>
<gene>
    <name evidence="3" type="ORF">BDK51DRAFT_41689</name>
</gene>
<dbReference type="Proteomes" id="UP000269721">
    <property type="component" value="Unassembled WGS sequence"/>
</dbReference>
<feature type="compositionally biased region" description="Low complexity" evidence="1">
    <location>
        <begin position="95"/>
        <end position="105"/>
    </location>
</feature>
<evidence type="ECO:0000256" key="2">
    <source>
        <dbReference type="SAM" id="Phobius"/>
    </source>
</evidence>
<feature type="region of interest" description="Disordered" evidence="1">
    <location>
        <begin position="80"/>
        <end position="108"/>
    </location>
</feature>
<reference evidence="4" key="1">
    <citation type="journal article" date="2018" name="Nat. Microbiol.">
        <title>Leveraging single-cell genomics to expand the fungal tree of life.</title>
        <authorList>
            <person name="Ahrendt S.R."/>
            <person name="Quandt C.A."/>
            <person name="Ciobanu D."/>
            <person name="Clum A."/>
            <person name="Salamov A."/>
            <person name="Andreopoulos B."/>
            <person name="Cheng J.F."/>
            <person name="Woyke T."/>
            <person name="Pelin A."/>
            <person name="Henrissat B."/>
            <person name="Reynolds N.K."/>
            <person name="Benny G.L."/>
            <person name="Smith M.E."/>
            <person name="James T.Y."/>
            <person name="Grigoriev I.V."/>
        </authorList>
    </citation>
    <scope>NUCLEOTIDE SEQUENCE [LARGE SCALE GENOMIC DNA]</scope>
</reference>
<keyword evidence="2" id="KW-1133">Transmembrane helix</keyword>
<sequence>MSHPADAPNLLYSAVHPEGFWKRSKRKFQENPALPAVTPATNADPMFSLLALSAMLFTVYGLGRMLKSIYRKDATGFQASQRLRLSSTAPEKTRSSGPSSSSSSSLTGGQAATVSVFFAGMWWQHQQGQKAKKLDPWDVPPAPEGDAPKSA</sequence>